<accession>A0A840YU46</accession>
<feature type="chain" id="PRO_5032736926" description="TraB/GumN family protein" evidence="1">
    <location>
        <begin position="18"/>
        <end position="356"/>
    </location>
</feature>
<dbReference type="Proteomes" id="UP000554342">
    <property type="component" value="Unassembled WGS sequence"/>
</dbReference>
<evidence type="ECO:0000256" key="1">
    <source>
        <dbReference type="SAM" id="SignalP"/>
    </source>
</evidence>
<evidence type="ECO:0000313" key="3">
    <source>
        <dbReference type="Proteomes" id="UP000554342"/>
    </source>
</evidence>
<reference evidence="2 3" key="1">
    <citation type="submission" date="2020-08" db="EMBL/GenBank/DDBJ databases">
        <title>Genomic Encyclopedia of Type Strains, Phase IV (KMG-IV): sequencing the most valuable type-strain genomes for metagenomic binning, comparative biology and taxonomic classification.</title>
        <authorList>
            <person name="Goeker M."/>
        </authorList>
    </citation>
    <scope>NUCLEOTIDE SEQUENCE [LARGE SCALE GENOMIC DNA]</scope>
    <source>
        <strain evidence="2 3">DSM 27203</strain>
    </source>
</reference>
<keyword evidence="3" id="KW-1185">Reference proteome</keyword>
<gene>
    <name evidence="2" type="ORF">FHR23_000019</name>
</gene>
<keyword evidence="1" id="KW-0732">Signal</keyword>
<name>A0A840YU46_9SPHN</name>
<proteinExistence type="predicted"/>
<evidence type="ECO:0000313" key="2">
    <source>
        <dbReference type="EMBL" id="MBB5717112.1"/>
    </source>
</evidence>
<sequence>MLKPSFLALAMVLGVAAAPTQPVQFDPGHLKGPQHGMPNQLLVLGTTHLSQMPKPVPAAALVPLMAHLKAWRPQAIGIEQVSGVECDFMRRYPTRYSESIPDYCGDTSAARLATGLDVPSATAQAKTLLDNWPDHPTAAQRRHLAALFLAGGNPVSALVQWLRLPTAERHAGDGLNDALVKRLEKLRTDQNEDTRIAAPLAAELGLEQVYPVDDHLADSPTPDRKAYGAALVKAWNNPATEKRKVRDGRLETNATSGAGIMALYRTLNAPSEGMLTFHSDFGAALEEPSPQQFGRQYVGYWETRNLQIAANIRSVFSNRPGIRMLVIIGASHKPYLDAYLNEMHDMQIVSAEKVLR</sequence>
<feature type="signal peptide" evidence="1">
    <location>
        <begin position="1"/>
        <end position="17"/>
    </location>
</feature>
<dbReference type="RefSeq" id="WP_184000916.1">
    <property type="nucleotide sequence ID" value="NZ_BAABIF010000004.1"/>
</dbReference>
<comment type="caution">
    <text evidence="2">The sequence shown here is derived from an EMBL/GenBank/DDBJ whole genome shotgun (WGS) entry which is preliminary data.</text>
</comment>
<evidence type="ECO:0008006" key="4">
    <source>
        <dbReference type="Google" id="ProtNLM"/>
    </source>
</evidence>
<organism evidence="2 3">
    <name type="scientific">Stakelama sediminis</name>
    <dbReference type="NCBI Taxonomy" id="463200"/>
    <lineage>
        <taxon>Bacteria</taxon>
        <taxon>Pseudomonadati</taxon>
        <taxon>Pseudomonadota</taxon>
        <taxon>Alphaproteobacteria</taxon>
        <taxon>Sphingomonadales</taxon>
        <taxon>Sphingomonadaceae</taxon>
        <taxon>Stakelama</taxon>
    </lineage>
</organism>
<protein>
    <recommendedName>
        <fullName evidence="4">TraB/GumN family protein</fullName>
    </recommendedName>
</protein>
<dbReference type="AlphaFoldDB" id="A0A840YU46"/>
<dbReference type="InterPro" id="IPR043749">
    <property type="entry name" value="DUF5694"/>
</dbReference>
<dbReference type="EMBL" id="JACIJI010000001">
    <property type="protein sequence ID" value="MBB5717112.1"/>
    <property type="molecule type" value="Genomic_DNA"/>
</dbReference>
<dbReference type="Pfam" id="PF18950">
    <property type="entry name" value="DUF5694"/>
    <property type="match status" value="1"/>
</dbReference>